<evidence type="ECO:0000256" key="2">
    <source>
        <dbReference type="ARBA" id="ARBA00023155"/>
    </source>
</evidence>
<feature type="region of interest" description="Disordered" evidence="6">
    <location>
        <begin position="669"/>
        <end position="711"/>
    </location>
</feature>
<dbReference type="GO" id="GO:0000981">
    <property type="term" value="F:DNA-binding transcription factor activity, RNA polymerase II-specific"/>
    <property type="evidence" value="ECO:0007669"/>
    <property type="project" value="TreeGrafter"/>
</dbReference>
<dbReference type="PANTHER" id="PTHR11636:SF80">
    <property type="entry name" value="HIGHLY DIVERGENT HOMEOBOX"/>
    <property type="match status" value="1"/>
</dbReference>
<dbReference type="SMART" id="SM00389">
    <property type="entry name" value="HOX"/>
    <property type="match status" value="2"/>
</dbReference>
<keyword evidence="9" id="KW-1185">Reference proteome</keyword>
<feature type="compositionally biased region" description="Polar residues" evidence="6">
    <location>
        <begin position="260"/>
        <end position="273"/>
    </location>
</feature>
<keyword evidence="1 4" id="KW-0238">DNA-binding</keyword>
<feature type="DNA-binding region" description="Homeobox" evidence="4">
    <location>
        <begin position="457"/>
        <end position="520"/>
    </location>
</feature>
<evidence type="ECO:0000256" key="6">
    <source>
        <dbReference type="SAM" id="MobiDB-lite"/>
    </source>
</evidence>
<feature type="coiled-coil region" evidence="5">
    <location>
        <begin position="619"/>
        <end position="646"/>
    </location>
</feature>
<dbReference type="PANTHER" id="PTHR11636">
    <property type="entry name" value="POU DOMAIN"/>
    <property type="match status" value="1"/>
</dbReference>
<dbReference type="EMBL" id="JANPWB010000003">
    <property type="protein sequence ID" value="KAJ1198799.1"/>
    <property type="molecule type" value="Genomic_DNA"/>
</dbReference>
<dbReference type="AlphaFoldDB" id="A0AAV7VB41"/>
<gene>
    <name evidence="8" type="ORF">NDU88_002638</name>
</gene>
<organism evidence="8 9">
    <name type="scientific">Pleurodeles waltl</name>
    <name type="common">Iberian ribbed newt</name>
    <dbReference type="NCBI Taxonomy" id="8319"/>
    <lineage>
        <taxon>Eukaryota</taxon>
        <taxon>Metazoa</taxon>
        <taxon>Chordata</taxon>
        <taxon>Craniata</taxon>
        <taxon>Vertebrata</taxon>
        <taxon>Euteleostomi</taxon>
        <taxon>Amphibia</taxon>
        <taxon>Batrachia</taxon>
        <taxon>Caudata</taxon>
        <taxon>Salamandroidea</taxon>
        <taxon>Salamandridae</taxon>
        <taxon>Pleurodelinae</taxon>
        <taxon>Pleurodeles</taxon>
    </lineage>
</organism>
<comment type="subcellular location">
    <subcellularLocation>
        <location evidence="4">Nucleus</location>
    </subcellularLocation>
</comment>
<dbReference type="GO" id="GO:0005634">
    <property type="term" value="C:nucleus"/>
    <property type="evidence" value="ECO:0007669"/>
    <property type="project" value="UniProtKB-SubCell"/>
</dbReference>
<dbReference type="InterPro" id="IPR050255">
    <property type="entry name" value="POU_domain_TF"/>
</dbReference>
<dbReference type="PROSITE" id="PS50071">
    <property type="entry name" value="HOMEOBOX_2"/>
    <property type="match status" value="2"/>
</dbReference>
<evidence type="ECO:0000256" key="3">
    <source>
        <dbReference type="ARBA" id="ARBA00023242"/>
    </source>
</evidence>
<evidence type="ECO:0000313" key="8">
    <source>
        <dbReference type="EMBL" id="KAJ1198799.1"/>
    </source>
</evidence>
<evidence type="ECO:0000256" key="1">
    <source>
        <dbReference type="ARBA" id="ARBA00023125"/>
    </source>
</evidence>
<feature type="domain" description="Homeobox" evidence="7">
    <location>
        <begin position="21"/>
        <end position="85"/>
    </location>
</feature>
<feature type="compositionally biased region" description="Polar residues" evidence="6">
    <location>
        <begin position="695"/>
        <end position="711"/>
    </location>
</feature>
<protein>
    <recommendedName>
        <fullName evidence="7">Homeobox domain-containing protein</fullName>
    </recommendedName>
</protein>
<dbReference type="Gene3D" id="1.10.10.60">
    <property type="entry name" value="Homeodomain-like"/>
    <property type="match status" value="2"/>
</dbReference>
<feature type="compositionally biased region" description="Polar residues" evidence="6">
    <location>
        <begin position="84"/>
        <end position="102"/>
    </location>
</feature>
<keyword evidence="3 4" id="KW-0539">Nucleus</keyword>
<evidence type="ECO:0000259" key="7">
    <source>
        <dbReference type="PROSITE" id="PS50071"/>
    </source>
</evidence>
<comment type="caution">
    <text evidence="8">The sequence shown here is derived from an EMBL/GenBank/DDBJ whole genome shotgun (WGS) entry which is preliminary data.</text>
</comment>
<evidence type="ECO:0000313" key="9">
    <source>
        <dbReference type="Proteomes" id="UP001066276"/>
    </source>
</evidence>
<reference evidence="8" key="1">
    <citation type="journal article" date="2022" name="bioRxiv">
        <title>Sequencing and chromosome-scale assembly of the giantPleurodeles waltlgenome.</title>
        <authorList>
            <person name="Brown T."/>
            <person name="Elewa A."/>
            <person name="Iarovenko S."/>
            <person name="Subramanian E."/>
            <person name="Araus A.J."/>
            <person name="Petzold A."/>
            <person name="Susuki M."/>
            <person name="Suzuki K.-i.T."/>
            <person name="Hayashi T."/>
            <person name="Toyoda A."/>
            <person name="Oliveira C."/>
            <person name="Osipova E."/>
            <person name="Leigh N.D."/>
            <person name="Simon A."/>
            <person name="Yun M.H."/>
        </authorList>
    </citation>
    <scope>NUCLEOTIDE SEQUENCE</scope>
    <source>
        <strain evidence="8">20211129_DDA</strain>
        <tissue evidence="8">Liver</tissue>
    </source>
</reference>
<feature type="region of interest" description="Disordered" evidence="6">
    <location>
        <begin position="252"/>
        <end position="275"/>
    </location>
</feature>
<keyword evidence="5" id="KW-0175">Coiled coil</keyword>
<proteinExistence type="predicted"/>
<sequence length="711" mass="79842">MEEVEAPNIGEVTSTEFQGIKQEMNLRSVFSVEQQRILQRYYDNGMTNQSKTCFQLILQCAQETKLDFSVVRTWVGNKRRKMNNKVTGDSEGSTQGTVSSAATWPPEVVVRNVPAVSRSQSQQPPQTSSNSDVILTGVYSPNHSSTRHGSTQLTSTPVTEMHKNAVLRPIGRNETEFQKQHMNIQRQTSFSKNALLLHDEKPVLSRHSSVQNPANSMYSKKHYGSPLGQSMEMVVPQKSAVWPRHFKSEPVSHRSYRPENMNSSLGSHNQSGLRGSVRDTATHNLEIREVFSLAATDHSQRSYGERTVLKPRSSEGNCLSIAMETGDLDDEYAREEELASLGAQTQCYFNEYGNSPRIEHKHNPSLPGRTLSSNAQLGKGREVPEKIMYPNRDYHLSSGASYQMKNTMYNSSNISKSNFSPQYAASNQQRLSQNQNNYQISGNFSVPWITECSRKRTLQDRTQFSHRDLATLKKYWDNGMTSLGSVCREKIEVVAAELNVDCEIVRTWIGNRRRKYRLMGIEVPPPRRGPADFSDQHEAGTSSSMMSGDNSGLDGIDDDRNDDVSICLSEGSSQEEISDIGQSEDIDLKEEIKHSMSAVKVKTEVIDIEESDGTSNSEVEQMRSLLEFKNEEVKCIESDLENQKQKYSKLQNFTRKLILAIRSNDEERQQTLLSDLPPGLEEVDINHASADPEDTSLSLSSLPENNASDGL</sequence>
<feature type="region of interest" description="Disordered" evidence="6">
    <location>
        <begin position="523"/>
        <end position="549"/>
    </location>
</feature>
<dbReference type="InterPro" id="IPR009057">
    <property type="entry name" value="Homeodomain-like_sf"/>
</dbReference>
<evidence type="ECO:0000256" key="4">
    <source>
        <dbReference type="PROSITE-ProRule" id="PRU00108"/>
    </source>
</evidence>
<name>A0AAV7VB41_PLEWA</name>
<feature type="domain" description="Homeobox" evidence="7">
    <location>
        <begin position="455"/>
        <end position="519"/>
    </location>
</feature>
<keyword evidence="2 4" id="KW-0371">Homeobox</keyword>
<feature type="region of interest" description="Disordered" evidence="6">
    <location>
        <begin position="82"/>
        <end position="104"/>
    </location>
</feature>
<evidence type="ECO:0000256" key="5">
    <source>
        <dbReference type="SAM" id="Coils"/>
    </source>
</evidence>
<dbReference type="GO" id="GO:0000978">
    <property type="term" value="F:RNA polymerase II cis-regulatory region sequence-specific DNA binding"/>
    <property type="evidence" value="ECO:0007669"/>
    <property type="project" value="TreeGrafter"/>
</dbReference>
<feature type="DNA-binding region" description="Homeobox" evidence="4">
    <location>
        <begin position="23"/>
        <end position="86"/>
    </location>
</feature>
<accession>A0AAV7VB41</accession>
<dbReference type="SUPFAM" id="SSF46689">
    <property type="entry name" value="Homeodomain-like"/>
    <property type="match status" value="2"/>
</dbReference>
<feature type="region of interest" description="Disordered" evidence="6">
    <location>
        <begin position="359"/>
        <end position="382"/>
    </location>
</feature>
<dbReference type="InterPro" id="IPR001356">
    <property type="entry name" value="HD"/>
</dbReference>
<dbReference type="Proteomes" id="UP001066276">
    <property type="component" value="Chromosome 2_1"/>
</dbReference>
<feature type="compositionally biased region" description="Polar residues" evidence="6">
    <location>
        <begin position="539"/>
        <end position="549"/>
    </location>
</feature>
<dbReference type="CDD" id="cd00086">
    <property type="entry name" value="homeodomain"/>
    <property type="match status" value="2"/>
</dbReference>